<proteinExistence type="predicted"/>
<evidence type="ECO:0000313" key="2">
    <source>
        <dbReference type="Proteomes" id="UP000703269"/>
    </source>
</evidence>
<comment type="caution">
    <text evidence="1">The sequence shown here is derived from an EMBL/GenBank/DDBJ whole genome shotgun (WGS) entry which is preliminary data.</text>
</comment>
<reference evidence="1 2" key="1">
    <citation type="submission" date="2021-08" db="EMBL/GenBank/DDBJ databases">
        <title>Draft Genome Sequence of Phanerochaete sordida strain YK-624.</title>
        <authorList>
            <person name="Mori T."/>
            <person name="Dohra H."/>
            <person name="Suzuki T."/>
            <person name="Kawagishi H."/>
            <person name="Hirai H."/>
        </authorList>
    </citation>
    <scope>NUCLEOTIDE SEQUENCE [LARGE SCALE GENOMIC DNA]</scope>
    <source>
        <strain evidence="1 2">YK-624</strain>
    </source>
</reference>
<organism evidence="1 2">
    <name type="scientific">Phanerochaete sordida</name>
    <dbReference type="NCBI Taxonomy" id="48140"/>
    <lineage>
        <taxon>Eukaryota</taxon>
        <taxon>Fungi</taxon>
        <taxon>Dikarya</taxon>
        <taxon>Basidiomycota</taxon>
        <taxon>Agaricomycotina</taxon>
        <taxon>Agaricomycetes</taxon>
        <taxon>Polyporales</taxon>
        <taxon>Phanerochaetaceae</taxon>
        <taxon>Phanerochaete</taxon>
    </lineage>
</organism>
<accession>A0A9P3LBT1</accession>
<sequence>MPRRSANLPNDSRVLVTMCTLFEAVHSAIFGSGMRDMVYEVLTPSTKAVSMLAQAVTTSTFVRIVPAHT</sequence>
<gene>
    <name evidence="1" type="ORF">PsYK624_059090</name>
</gene>
<dbReference type="AlphaFoldDB" id="A0A9P3LBT1"/>
<protein>
    <submittedName>
        <fullName evidence="1">Uncharacterized protein</fullName>
    </submittedName>
</protein>
<dbReference type="EMBL" id="BPQB01000014">
    <property type="protein sequence ID" value="GJE89801.1"/>
    <property type="molecule type" value="Genomic_DNA"/>
</dbReference>
<keyword evidence="2" id="KW-1185">Reference proteome</keyword>
<dbReference type="Proteomes" id="UP000703269">
    <property type="component" value="Unassembled WGS sequence"/>
</dbReference>
<evidence type="ECO:0000313" key="1">
    <source>
        <dbReference type="EMBL" id="GJE89801.1"/>
    </source>
</evidence>
<name>A0A9P3LBT1_9APHY</name>